<dbReference type="SUPFAM" id="SSF56003">
    <property type="entry name" value="Molybdenum cofactor-binding domain"/>
    <property type="match status" value="1"/>
</dbReference>
<comment type="similarity">
    <text evidence="1">Belongs to the xanthine dehydrogenase family.</text>
</comment>
<evidence type="ECO:0000256" key="3">
    <source>
        <dbReference type="ARBA" id="ARBA00023002"/>
    </source>
</evidence>
<dbReference type="InterPro" id="IPR037165">
    <property type="entry name" value="AldOxase/xan_DH_Mopterin-bd_sf"/>
</dbReference>
<evidence type="ECO:0000256" key="2">
    <source>
        <dbReference type="ARBA" id="ARBA00022505"/>
    </source>
</evidence>
<dbReference type="InterPro" id="IPR036856">
    <property type="entry name" value="Ald_Oxase/Xan_DH_a/b_sf"/>
</dbReference>
<dbReference type="Pfam" id="PF02738">
    <property type="entry name" value="MoCoBD_1"/>
    <property type="match status" value="1"/>
</dbReference>
<dbReference type="GO" id="GO:0004854">
    <property type="term" value="F:xanthine dehydrogenase activity"/>
    <property type="evidence" value="ECO:0007669"/>
    <property type="project" value="UniProtKB-EC"/>
</dbReference>
<feature type="domain" description="Aldehyde oxidase/xanthine dehydrogenase a/b hammerhead" evidence="4">
    <location>
        <begin position="28"/>
        <end position="135"/>
    </location>
</feature>
<evidence type="ECO:0000313" key="6">
    <source>
        <dbReference type="Proteomes" id="UP001471651"/>
    </source>
</evidence>
<proteinExistence type="inferred from homology"/>
<dbReference type="SUPFAM" id="SSF54665">
    <property type="entry name" value="CO dehydrogenase molybdoprotein N-domain-like"/>
    <property type="match status" value="1"/>
</dbReference>
<dbReference type="Proteomes" id="UP001471651">
    <property type="component" value="Unassembled WGS sequence"/>
</dbReference>
<dbReference type="InterPro" id="IPR046867">
    <property type="entry name" value="AldOxase/xan_DH_MoCoBD2"/>
</dbReference>
<keyword evidence="3 5" id="KW-0560">Oxidoreductase</keyword>
<dbReference type="SMART" id="SM01008">
    <property type="entry name" value="Ald_Xan_dh_C"/>
    <property type="match status" value="1"/>
</dbReference>
<dbReference type="InterPro" id="IPR008274">
    <property type="entry name" value="AldOxase/xan_DH_MoCoBD1"/>
</dbReference>
<dbReference type="RefSeq" id="WP_348576179.1">
    <property type="nucleotide sequence ID" value="NZ_JBDYKN010000002.1"/>
</dbReference>
<evidence type="ECO:0000313" key="5">
    <source>
        <dbReference type="EMBL" id="MEP7728602.1"/>
    </source>
</evidence>
<dbReference type="InterPro" id="IPR000674">
    <property type="entry name" value="Ald_Oxase/Xan_DH_a/b"/>
</dbReference>
<evidence type="ECO:0000256" key="1">
    <source>
        <dbReference type="ARBA" id="ARBA00006849"/>
    </source>
</evidence>
<organism evidence="5 6">
    <name type="scientific">Marinomonas primoryensis</name>
    <dbReference type="NCBI Taxonomy" id="178399"/>
    <lineage>
        <taxon>Bacteria</taxon>
        <taxon>Pseudomonadati</taxon>
        <taxon>Pseudomonadota</taxon>
        <taxon>Gammaproteobacteria</taxon>
        <taxon>Oceanospirillales</taxon>
        <taxon>Oceanospirillaceae</taxon>
        <taxon>Marinomonas</taxon>
    </lineage>
</organism>
<accession>A0ABV0KZK9</accession>
<keyword evidence="6" id="KW-1185">Reference proteome</keyword>
<dbReference type="Pfam" id="PF20256">
    <property type="entry name" value="MoCoBD_2"/>
    <property type="match status" value="1"/>
</dbReference>
<dbReference type="InterPro" id="IPR014309">
    <property type="entry name" value="Xanthine_DH_Mopterin-bd_su"/>
</dbReference>
<dbReference type="EMBL" id="JBDYKN010000002">
    <property type="protein sequence ID" value="MEP7728602.1"/>
    <property type="molecule type" value="Genomic_DNA"/>
</dbReference>
<reference evidence="5 6" key="1">
    <citation type="submission" date="2024-05" db="EMBL/GenBank/DDBJ databases">
        <authorList>
            <person name="Busch G.E."/>
            <person name="Sharma I."/>
        </authorList>
    </citation>
    <scope>NUCLEOTIDE SEQUENCE [LARGE SCALE GENOMIC DNA]</scope>
    <source>
        <strain evidence="5 6">23GB23</strain>
    </source>
</reference>
<dbReference type="PANTHER" id="PTHR11908">
    <property type="entry name" value="XANTHINE DEHYDROGENASE"/>
    <property type="match status" value="1"/>
</dbReference>
<dbReference type="Gene3D" id="3.90.1170.50">
    <property type="entry name" value="Aldehyde oxidase/xanthine dehydrogenase, a/b hammerhead"/>
    <property type="match status" value="1"/>
</dbReference>
<sequence length="788" mass="85653">MRKLPSDLVTGFKSDKLPMHESAVKHVTGQAVYIDDMPEWPNELHVATGKSTEAHADIVSINLDKVRAYPGVVDVIVQSDIPGEVDVSPVLSGDLLLAGDFVHFIGQSIFAVAATSLRIAKQAVELAEVVYKPRISTLHPKESLERQEFVLPTHTIQCGDAKAAMETAPHKIKSDIYIKGQEHFYLEGQISVAVPNEDGGVLVYASSQHPAEVQKLVAKVLGVSVAQVLVEVRRMGGGFGGKESQAAVLGCMAAVLAIRNRCPVKYRMPRQDDMVQTGKRHDFWNSYEVGFSAEGEIISAEYDMVGKCGCTADLSDGVVDRAMFHADNAYFLPNARISGYRGKTHTVSNTAFRGFGGPKGVLLAEAVIEEIACTVGKDALDVRKLNCYQEGKTKTPYGQDVEENVLLTLIEELEESSDYRARREAIREFNKQSPFLKKGLALTPVKFGISFTSKHLNQGGALVHVYTDGSVHISHGGTEMGQGLYTKVAQIVAKTFGIDYQRVNVSSTRTDKVPNASPTAASAGTDLNGMAALDAVVTIKGRLQEFAMEHFSIAADAFAITDDQVILGGETMSFPEFIKLAYMNRVSLSSTGFYKTPKIGYDRKAAKGRPFLYFSNGAAVSEVIVDTFTGEYKVTQVDILHDVGDSINSDIDIGQIEGAFVQGMGWLTTEELSWDEKGRITTNSPANYKIPTSADVPEKFNVKLFDRANSEESVYRSKAVGEPPLMLGISVWCALKDACASVCDYQFSPPLAVPATPEAVFYGMQAAQAFQSESQSKQKTEKDQAANL</sequence>
<dbReference type="NCBIfam" id="TIGR02965">
    <property type="entry name" value="xanthine_xdhB"/>
    <property type="match status" value="1"/>
</dbReference>
<dbReference type="Pfam" id="PF01315">
    <property type="entry name" value="Ald_Xan_dh_C"/>
    <property type="match status" value="1"/>
</dbReference>
<dbReference type="Gene3D" id="3.30.365.10">
    <property type="entry name" value="Aldehyde oxidase/xanthine dehydrogenase, molybdopterin binding domain"/>
    <property type="match status" value="4"/>
</dbReference>
<dbReference type="EC" id="1.17.1.4" evidence="5"/>
<comment type="caution">
    <text evidence="5">The sequence shown here is derived from an EMBL/GenBank/DDBJ whole genome shotgun (WGS) entry which is preliminary data.</text>
</comment>
<keyword evidence="2" id="KW-0500">Molybdenum</keyword>
<dbReference type="PANTHER" id="PTHR11908:SF132">
    <property type="entry name" value="ALDEHYDE OXIDASE 1-RELATED"/>
    <property type="match status" value="1"/>
</dbReference>
<evidence type="ECO:0000259" key="4">
    <source>
        <dbReference type="SMART" id="SM01008"/>
    </source>
</evidence>
<name>A0ABV0KZK9_9GAMM</name>
<gene>
    <name evidence="5" type="primary">xdhB</name>
    <name evidence="5" type="ORF">ABKW32_04010</name>
</gene>
<protein>
    <submittedName>
        <fullName evidence="5">Xanthine dehydrogenase molybdopterin binding subunit</fullName>
        <ecNumber evidence="5">1.17.1.4</ecNumber>
    </submittedName>
</protein>
<dbReference type="InterPro" id="IPR016208">
    <property type="entry name" value="Ald_Oxase/xanthine_DH-like"/>
</dbReference>